<comment type="caution">
    <text evidence="3">The sequence shown here is derived from an EMBL/GenBank/DDBJ whole genome shotgun (WGS) entry which is preliminary data.</text>
</comment>
<organism evidence="3 4">
    <name type="scientific">Janthinobacterium fluminis</name>
    <dbReference type="NCBI Taxonomy" id="2987524"/>
    <lineage>
        <taxon>Bacteria</taxon>
        <taxon>Pseudomonadati</taxon>
        <taxon>Pseudomonadota</taxon>
        <taxon>Betaproteobacteria</taxon>
        <taxon>Burkholderiales</taxon>
        <taxon>Oxalobacteraceae</taxon>
        <taxon>Janthinobacterium</taxon>
    </lineage>
</organism>
<dbReference type="Gene3D" id="3.40.50.620">
    <property type="entry name" value="HUPs"/>
    <property type="match status" value="1"/>
</dbReference>
<dbReference type="InterPro" id="IPR003848">
    <property type="entry name" value="DUF218"/>
</dbReference>
<evidence type="ECO:0000256" key="1">
    <source>
        <dbReference type="SAM" id="SignalP"/>
    </source>
</evidence>
<proteinExistence type="predicted"/>
<gene>
    <name evidence="3" type="ORF">OIK44_06290</name>
</gene>
<evidence type="ECO:0000313" key="4">
    <source>
        <dbReference type="Proteomes" id="UP001221208"/>
    </source>
</evidence>
<reference evidence="3 4" key="1">
    <citation type="submission" date="2022-10" db="EMBL/GenBank/DDBJ databases">
        <title>Janthinobacterium sp. hw3 Genome sequencing.</title>
        <authorList>
            <person name="Park S."/>
        </authorList>
    </citation>
    <scope>NUCLEOTIDE SEQUENCE [LARGE SCALE GENOMIC DNA]</scope>
    <source>
        <strain evidence="4">hw3</strain>
    </source>
</reference>
<evidence type="ECO:0000313" key="3">
    <source>
        <dbReference type="EMBL" id="MDC8757197.1"/>
    </source>
</evidence>
<feature type="chain" id="PRO_5046036501" evidence="1">
    <location>
        <begin position="23"/>
        <end position="196"/>
    </location>
</feature>
<keyword evidence="1" id="KW-0732">Signal</keyword>
<protein>
    <submittedName>
        <fullName evidence="3">YdcF family protein</fullName>
    </submittedName>
</protein>
<dbReference type="Proteomes" id="UP001221208">
    <property type="component" value="Unassembled WGS sequence"/>
</dbReference>
<name>A0ABT5K0B4_9BURK</name>
<dbReference type="InterPro" id="IPR014729">
    <property type="entry name" value="Rossmann-like_a/b/a_fold"/>
</dbReference>
<dbReference type="PANTHER" id="PTHR30336">
    <property type="entry name" value="INNER MEMBRANE PROTEIN, PROBABLE PERMEASE"/>
    <property type="match status" value="1"/>
</dbReference>
<feature type="domain" description="DUF218" evidence="2">
    <location>
        <begin position="34"/>
        <end position="164"/>
    </location>
</feature>
<keyword evidence="4" id="KW-1185">Reference proteome</keyword>
<accession>A0ABT5K0B4</accession>
<dbReference type="InterPro" id="IPR051599">
    <property type="entry name" value="Cell_Envelope_Assoc"/>
</dbReference>
<dbReference type="RefSeq" id="WP_273669883.1">
    <property type="nucleotide sequence ID" value="NZ_JAQQXR010000002.1"/>
</dbReference>
<evidence type="ECO:0000259" key="2">
    <source>
        <dbReference type="Pfam" id="PF02698"/>
    </source>
</evidence>
<sequence length="196" mass="20618">MKGLKCALMAALLAASGGCALLADGLRDNVQRCDVAIVLGSKVELDGRPSARLAARLDKAAALYRAGLFPRVIVSGGLGKEGYDEAAVMRDYLVAHAVPAPAIIVDSGGVNTTATARNSAALMRAGGLRSAVVVTQYFHIPRTRLALRDSGVATVYSAHADYFEWRDIYSTLREAVALPVYWLAGLFSAAPPTPSD</sequence>
<feature type="signal peptide" evidence="1">
    <location>
        <begin position="1"/>
        <end position="22"/>
    </location>
</feature>
<dbReference type="PROSITE" id="PS51257">
    <property type="entry name" value="PROKAR_LIPOPROTEIN"/>
    <property type="match status" value="1"/>
</dbReference>
<dbReference type="CDD" id="cd06259">
    <property type="entry name" value="YdcF-like"/>
    <property type="match status" value="1"/>
</dbReference>
<dbReference type="PANTHER" id="PTHR30336:SF20">
    <property type="entry name" value="DUF218 DOMAIN-CONTAINING PROTEIN"/>
    <property type="match status" value="1"/>
</dbReference>
<dbReference type="EMBL" id="JAQQXR010000002">
    <property type="protein sequence ID" value="MDC8757197.1"/>
    <property type="molecule type" value="Genomic_DNA"/>
</dbReference>
<dbReference type="Pfam" id="PF02698">
    <property type="entry name" value="DUF218"/>
    <property type="match status" value="1"/>
</dbReference>